<dbReference type="PROSITE" id="PS50035">
    <property type="entry name" value="PLD"/>
    <property type="match status" value="2"/>
</dbReference>
<keyword evidence="7" id="KW-0808">Transferase</keyword>
<dbReference type="InterPro" id="IPR027379">
    <property type="entry name" value="CLS_N"/>
</dbReference>
<evidence type="ECO:0000256" key="6">
    <source>
        <dbReference type="ARBA" id="ARBA00022525"/>
    </source>
</evidence>
<evidence type="ECO:0000256" key="5">
    <source>
        <dbReference type="ARBA" id="ARBA00022516"/>
    </source>
</evidence>
<evidence type="ECO:0000256" key="7">
    <source>
        <dbReference type="ARBA" id="ARBA00022679"/>
    </source>
</evidence>
<evidence type="ECO:0000256" key="14">
    <source>
        <dbReference type="ARBA" id="ARBA00023264"/>
    </source>
</evidence>
<keyword evidence="5" id="KW-0444">Lipid biosynthesis</keyword>
<dbReference type="PANTHER" id="PTHR21248">
    <property type="entry name" value="CARDIOLIPIN SYNTHASE"/>
    <property type="match status" value="1"/>
</dbReference>
<evidence type="ECO:0000256" key="3">
    <source>
        <dbReference type="ARBA" id="ARBA00004651"/>
    </source>
</evidence>
<comment type="subcellular location">
    <subcellularLocation>
        <location evidence="3">Cell membrane</location>
        <topology evidence="3">Multi-pass membrane protein</topology>
    </subcellularLocation>
    <subcellularLocation>
        <location evidence="2">Secreted</location>
    </subcellularLocation>
</comment>
<name>A0A0N9UBQ6_SPHMC</name>
<dbReference type="GO" id="GO:0032049">
    <property type="term" value="P:cardiolipin biosynthetic process"/>
    <property type="evidence" value="ECO:0007669"/>
    <property type="project" value="UniProtKB-UniRule"/>
</dbReference>
<sequence>MAFDAALILSLLFLAVHIVVIGRIILRPQREPASRIAWLIAAIMVPVVGVIAYMLLGEARISAKRRARYRAIEAHLPHPAQNETIRRALAKTPYAAPFALAETANALPPTRGNRARLSADSNSAIREMVEDIDAATSTVHLCFYIWLADNNGFRIKNALVRAARRGVKVRVLADALGSRGFIRSAYWIELENAGVDARIALPIGGLIWTLIRGRFDLRNHRKQLIIDNRIAWCGSQNLADPEFRVKSRYAPWVDLMTRWEGPVVQDCQFIFAADWESEHGDDISALLCEDAEQPAVAKPGIVAQVVGTGPNLPYPAMTACFTSLIHSARRELVITTPYFVPDEQLICALLDAARRGVSTVMILPQRNDSRIVANASRSYYDEMIGAGVQLYEYRPGLLHAKTMVVDGAVALIGSANLDRRSFELNFENNILFADAGFVAEIRARQDEYLADSERVTAEDVARDGMLRRLWQNLLATLSPLL</sequence>
<dbReference type="PANTHER" id="PTHR21248:SF22">
    <property type="entry name" value="PHOSPHOLIPASE D"/>
    <property type="match status" value="1"/>
</dbReference>
<keyword evidence="6" id="KW-0964">Secreted</keyword>
<gene>
    <name evidence="18" type="ORF">AN936_11925</name>
</gene>
<dbReference type="Pfam" id="PF13396">
    <property type="entry name" value="PLDc_N"/>
    <property type="match status" value="1"/>
</dbReference>
<evidence type="ECO:0000256" key="10">
    <source>
        <dbReference type="ARBA" id="ARBA00022989"/>
    </source>
</evidence>
<evidence type="ECO:0000256" key="2">
    <source>
        <dbReference type="ARBA" id="ARBA00004613"/>
    </source>
</evidence>
<dbReference type="AlphaFoldDB" id="A0A0N9UBQ6"/>
<dbReference type="CDD" id="cd09152">
    <property type="entry name" value="PLDc_EcCLS_like_1"/>
    <property type="match status" value="1"/>
</dbReference>
<evidence type="ECO:0000313" key="18">
    <source>
        <dbReference type="EMBL" id="ALH81049.1"/>
    </source>
</evidence>
<keyword evidence="8 16" id="KW-0812">Transmembrane</keyword>
<evidence type="ECO:0000256" key="9">
    <source>
        <dbReference type="ARBA" id="ARBA00022737"/>
    </source>
</evidence>
<keyword evidence="12 16" id="KW-0472">Membrane</keyword>
<dbReference type="SMART" id="SM00155">
    <property type="entry name" value="PLDc"/>
    <property type="match status" value="2"/>
</dbReference>
<evidence type="ECO:0000256" key="4">
    <source>
        <dbReference type="ARBA" id="ARBA00022475"/>
    </source>
</evidence>
<keyword evidence="4" id="KW-1003">Cell membrane</keyword>
<evidence type="ECO:0000259" key="17">
    <source>
        <dbReference type="PROSITE" id="PS50035"/>
    </source>
</evidence>
<protein>
    <recommendedName>
        <fullName evidence="15">Cardiolipin synthase</fullName>
        <ecNumber evidence="15">2.7.8.-</ecNumber>
    </recommendedName>
</protein>
<feature type="transmembrane region" description="Helical" evidence="16">
    <location>
        <begin position="38"/>
        <end position="56"/>
    </location>
</feature>
<feature type="transmembrane region" description="Helical" evidence="16">
    <location>
        <begin position="6"/>
        <end position="26"/>
    </location>
</feature>
<feature type="domain" description="PLD phosphodiesterase" evidence="17">
    <location>
        <begin position="394"/>
        <end position="421"/>
    </location>
</feature>
<evidence type="ECO:0000313" key="19">
    <source>
        <dbReference type="Proteomes" id="UP000058074"/>
    </source>
</evidence>
<evidence type="ECO:0000256" key="12">
    <source>
        <dbReference type="ARBA" id="ARBA00023136"/>
    </source>
</evidence>
<dbReference type="GO" id="GO:0008808">
    <property type="term" value="F:cardiolipin synthase activity"/>
    <property type="evidence" value="ECO:0007669"/>
    <property type="project" value="UniProtKB-UniRule"/>
</dbReference>
<keyword evidence="14" id="KW-1208">Phospholipid metabolism</keyword>
<evidence type="ECO:0000256" key="8">
    <source>
        <dbReference type="ARBA" id="ARBA00022692"/>
    </source>
</evidence>
<feature type="domain" description="PLD phosphodiesterase" evidence="17">
    <location>
        <begin position="215"/>
        <end position="242"/>
    </location>
</feature>
<keyword evidence="10 16" id="KW-1133">Transmembrane helix</keyword>
<accession>A0A0N9UBQ6</accession>
<organism evidence="18 19">
    <name type="scientific">Sphingopyxis macrogoltabida</name>
    <name type="common">Sphingomonas macrogoltabidus</name>
    <dbReference type="NCBI Taxonomy" id="33050"/>
    <lineage>
        <taxon>Bacteria</taxon>
        <taxon>Pseudomonadati</taxon>
        <taxon>Pseudomonadota</taxon>
        <taxon>Alphaproteobacteria</taxon>
        <taxon>Sphingomonadales</taxon>
        <taxon>Sphingomonadaceae</taxon>
        <taxon>Sphingopyxis</taxon>
    </lineage>
</organism>
<evidence type="ECO:0000256" key="11">
    <source>
        <dbReference type="ARBA" id="ARBA00023098"/>
    </source>
</evidence>
<dbReference type="GO" id="GO:0005576">
    <property type="term" value="C:extracellular region"/>
    <property type="evidence" value="ECO:0007669"/>
    <property type="project" value="UniProtKB-SubCell"/>
</dbReference>
<keyword evidence="9" id="KW-0677">Repeat</keyword>
<evidence type="ECO:0000256" key="16">
    <source>
        <dbReference type="SAM" id="Phobius"/>
    </source>
</evidence>
<keyword evidence="11" id="KW-0443">Lipid metabolism</keyword>
<dbReference type="InterPro" id="IPR025202">
    <property type="entry name" value="PLD-like_dom"/>
</dbReference>
<dbReference type="GO" id="GO:0005886">
    <property type="term" value="C:plasma membrane"/>
    <property type="evidence" value="ECO:0007669"/>
    <property type="project" value="UniProtKB-SubCell"/>
</dbReference>
<dbReference type="OrthoDB" id="9762009at2"/>
<dbReference type="Gene3D" id="3.30.870.10">
    <property type="entry name" value="Endonuclease Chain A"/>
    <property type="match status" value="2"/>
</dbReference>
<evidence type="ECO:0000256" key="1">
    <source>
        <dbReference type="ARBA" id="ARBA00003145"/>
    </source>
</evidence>
<comment type="function">
    <text evidence="1">Could be a virulence factor.</text>
</comment>
<proteinExistence type="predicted"/>
<dbReference type="Pfam" id="PF13091">
    <property type="entry name" value="PLDc_2"/>
    <property type="match status" value="2"/>
</dbReference>
<dbReference type="SUPFAM" id="SSF56024">
    <property type="entry name" value="Phospholipase D/nuclease"/>
    <property type="match status" value="2"/>
</dbReference>
<dbReference type="RefSeq" id="WP_054588333.1">
    <property type="nucleotide sequence ID" value="NZ_CP012700.1"/>
</dbReference>
<dbReference type="PATRIC" id="fig|33050.5.peg.2465"/>
<reference evidence="18 19" key="1">
    <citation type="journal article" date="2015" name="Genome Announc.">
        <title>Complete Genome Sequence of Polypropylene Glycol- and Polyethylene Glycol-Degrading Sphingopyxis macrogoltabida Strain EY-1.</title>
        <authorList>
            <person name="Ohtsubo Y."/>
            <person name="Nagata Y."/>
            <person name="Numata M."/>
            <person name="Tsuchikane K."/>
            <person name="Hosoyama A."/>
            <person name="Yamazoe A."/>
            <person name="Tsuda M."/>
            <person name="Fujita N."/>
            <person name="Kawai F."/>
        </authorList>
    </citation>
    <scope>NUCLEOTIDE SEQUENCE [LARGE SCALE GENOMIC DNA]</scope>
    <source>
        <strain evidence="18 19">EY-1</strain>
    </source>
</reference>
<dbReference type="CDD" id="cd09158">
    <property type="entry name" value="PLDc_EcCLS_like_2"/>
    <property type="match status" value="1"/>
</dbReference>
<keyword evidence="13" id="KW-0594">Phospholipid biosynthesis</keyword>
<dbReference type="NCBIfam" id="TIGR04265">
    <property type="entry name" value="bac_cardiolipin"/>
    <property type="match status" value="1"/>
</dbReference>
<dbReference type="InterPro" id="IPR022924">
    <property type="entry name" value="Cardiolipin_synthase"/>
</dbReference>
<dbReference type="EMBL" id="CP012700">
    <property type="protein sequence ID" value="ALH81049.1"/>
    <property type="molecule type" value="Genomic_DNA"/>
</dbReference>
<dbReference type="Proteomes" id="UP000058074">
    <property type="component" value="Chromosome"/>
</dbReference>
<dbReference type="InterPro" id="IPR001736">
    <property type="entry name" value="PLipase_D/transphosphatidylase"/>
</dbReference>
<evidence type="ECO:0000256" key="15">
    <source>
        <dbReference type="NCBIfam" id="TIGR04265"/>
    </source>
</evidence>
<evidence type="ECO:0000256" key="13">
    <source>
        <dbReference type="ARBA" id="ARBA00023209"/>
    </source>
</evidence>
<dbReference type="KEGG" id="smag:AN936_11925"/>
<dbReference type="EC" id="2.7.8.-" evidence="15"/>